<keyword evidence="1" id="KW-1133">Transmembrane helix</keyword>
<name>A0A1E8CJH3_9GAMM</name>
<dbReference type="InterPro" id="IPR051784">
    <property type="entry name" value="Nod_factor_ABC_transporter"/>
</dbReference>
<dbReference type="OrthoDB" id="9815972at2"/>
<organism evidence="2 3">
    <name type="scientific">Pseudohongiella acticola</name>
    <dbReference type="NCBI Taxonomy" id="1524254"/>
    <lineage>
        <taxon>Bacteria</taxon>
        <taxon>Pseudomonadati</taxon>
        <taxon>Pseudomonadota</taxon>
        <taxon>Gammaproteobacteria</taxon>
        <taxon>Pseudomonadales</taxon>
        <taxon>Pseudohongiellaceae</taxon>
        <taxon>Pseudohongiella</taxon>
    </lineage>
</organism>
<feature type="transmembrane region" description="Helical" evidence="1">
    <location>
        <begin position="143"/>
        <end position="171"/>
    </location>
</feature>
<evidence type="ECO:0000313" key="3">
    <source>
        <dbReference type="Proteomes" id="UP000175669"/>
    </source>
</evidence>
<dbReference type="STRING" id="1524254.PHACT_04315"/>
<evidence type="ECO:0000313" key="2">
    <source>
        <dbReference type="EMBL" id="OFE12455.1"/>
    </source>
</evidence>
<dbReference type="RefSeq" id="WP_070116078.1">
    <property type="nucleotide sequence ID" value="NZ_MASR01000001.1"/>
</dbReference>
<keyword evidence="1" id="KW-0812">Transmembrane</keyword>
<dbReference type="AlphaFoldDB" id="A0A1E8CJH3"/>
<dbReference type="Proteomes" id="UP000175669">
    <property type="component" value="Unassembled WGS sequence"/>
</dbReference>
<keyword evidence="3" id="KW-1185">Reference proteome</keyword>
<feature type="transmembrane region" description="Helical" evidence="1">
    <location>
        <begin position="224"/>
        <end position="244"/>
    </location>
</feature>
<evidence type="ECO:0008006" key="4">
    <source>
        <dbReference type="Google" id="ProtNLM"/>
    </source>
</evidence>
<dbReference type="PANTHER" id="PTHR43229">
    <property type="entry name" value="NODULATION PROTEIN J"/>
    <property type="match status" value="1"/>
</dbReference>
<keyword evidence="1" id="KW-0472">Membrane</keyword>
<feature type="transmembrane region" description="Helical" evidence="1">
    <location>
        <begin position="183"/>
        <end position="204"/>
    </location>
</feature>
<feature type="transmembrane region" description="Helical" evidence="1">
    <location>
        <begin position="69"/>
        <end position="87"/>
    </location>
</feature>
<dbReference type="PANTHER" id="PTHR43229:SF6">
    <property type="entry name" value="ABC-TYPE MULTIDRUG TRANSPORT SYSTEM, PERMEASE COMPONENT"/>
    <property type="match status" value="1"/>
</dbReference>
<comment type="caution">
    <text evidence="2">The sequence shown here is derived from an EMBL/GenBank/DDBJ whole genome shotgun (WGS) entry which is preliminary data.</text>
</comment>
<evidence type="ECO:0000256" key="1">
    <source>
        <dbReference type="SAM" id="Phobius"/>
    </source>
</evidence>
<gene>
    <name evidence="2" type="ORF">PHACT_04315</name>
</gene>
<sequence length="260" mass="28850">MKTGGISFWWLTFSNEARFALTMLRRYLFDTLVGLLAVYLLFMVVFLGLRTFLAGDMAADQLDMVVVGYIMWMFAVLAYSATAESIIDEARQGTLEQLVMAPAGLGRLLIVRMLVSLIATIAFNTSLLFLAMFSTGRWLEIPYLHSLGIILLGLPAVHGLGFAIAGIALVHKRVGAVSSIMQFVLLAFVSLPAWPMNALSLLPFTAAANSVNQLVTQQTEFPLWWYGFILLNGLFYLMAGLLVFRYFEARAKSLNVLGHY</sequence>
<feature type="transmembrane region" description="Helical" evidence="1">
    <location>
        <begin position="27"/>
        <end position="49"/>
    </location>
</feature>
<reference evidence="3" key="1">
    <citation type="submission" date="2016-07" db="EMBL/GenBank/DDBJ databases">
        <authorList>
            <person name="Florea S."/>
            <person name="Webb J.S."/>
            <person name="Jaromczyk J."/>
            <person name="Schardl C.L."/>
        </authorList>
    </citation>
    <scope>NUCLEOTIDE SEQUENCE [LARGE SCALE GENOMIC DNA]</scope>
    <source>
        <strain evidence="3">KCTC 42131</strain>
    </source>
</reference>
<dbReference type="EMBL" id="MASR01000001">
    <property type="protein sequence ID" value="OFE12455.1"/>
    <property type="molecule type" value="Genomic_DNA"/>
</dbReference>
<feature type="transmembrane region" description="Helical" evidence="1">
    <location>
        <begin position="108"/>
        <end position="131"/>
    </location>
</feature>
<protein>
    <recommendedName>
        <fullName evidence="4">ABC transporter</fullName>
    </recommendedName>
</protein>
<proteinExistence type="predicted"/>
<accession>A0A1E8CJH3</accession>